<dbReference type="NCBIfam" id="NF004231">
    <property type="entry name" value="PRK05679.1"/>
    <property type="match status" value="1"/>
</dbReference>
<dbReference type="Pfam" id="PF10590">
    <property type="entry name" value="PNP_phzG_C"/>
    <property type="match status" value="1"/>
</dbReference>
<feature type="binding site" evidence="6">
    <location>
        <position position="133"/>
    </location>
    <ligand>
        <name>substrate</name>
    </ligand>
</feature>
<comment type="caution">
    <text evidence="6">Lacks conserved residue(s) required for the propagation of feature annotation.</text>
</comment>
<evidence type="ECO:0000256" key="7">
    <source>
        <dbReference type="PIRSR" id="PIRSR000190-2"/>
    </source>
</evidence>
<reference evidence="11 12" key="1">
    <citation type="journal article" date="2014" name="Antonie Van Leeuwenhoek">
        <title>Hyphomonas beringensis sp. nov. and Hyphomonas chukchiensis sp. nov., isolated from surface seawater of the Bering Sea and Chukchi Sea.</title>
        <authorList>
            <person name="Li C."/>
            <person name="Lai Q."/>
            <person name="Li G."/>
            <person name="Dong C."/>
            <person name="Wang J."/>
            <person name="Liao Y."/>
            <person name="Shao Z."/>
        </authorList>
    </citation>
    <scope>NUCLEOTIDE SEQUENCE [LARGE SCALE GENOMIC DNA]</scope>
    <source>
        <strain evidence="11 12">VP2</strain>
    </source>
</reference>
<protein>
    <recommendedName>
        <fullName evidence="6">Pyridoxine/pyridoxamine 5'-phosphate oxidase</fullName>
        <ecNumber evidence="6">1.4.3.5</ecNumber>
    </recommendedName>
    <alternativeName>
        <fullName evidence="6">PNP/PMP oxidase</fullName>
        <shortName evidence="6">PNPOx</shortName>
    </alternativeName>
    <alternativeName>
        <fullName evidence="6">Pyridoxal 5'-phosphate synthase</fullName>
    </alternativeName>
</protein>
<keyword evidence="4 6" id="KW-0560">Oxidoreductase</keyword>
<feature type="domain" description="Pyridoxine 5'-phosphate oxidase dimerisation C-terminal" evidence="10">
    <location>
        <begin position="183"/>
        <end position="223"/>
    </location>
</feature>
<gene>
    <name evidence="6" type="primary">pdxH</name>
    <name evidence="11" type="ORF">HJA_07967</name>
</gene>
<dbReference type="NCBIfam" id="TIGR00558">
    <property type="entry name" value="pdxH"/>
    <property type="match status" value="1"/>
</dbReference>
<feature type="binding site" evidence="6">
    <location>
        <position position="76"/>
    </location>
    <ligand>
        <name>substrate</name>
    </ligand>
</feature>
<comment type="cofactor">
    <cofactor evidence="6 7">
        <name>FMN</name>
        <dbReference type="ChEBI" id="CHEBI:58210"/>
    </cofactor>
    <text evidence="6 7">Binds 1 FMN per subunit.</text>
</comment>
<evidence type="ECO:0000259" key="9">
    <source>
        <dbReference type="Pfam" id="PF01243"/>
    </source>
</evidence>
<comment type="similarity">
    <text evidence="1 6">Belongs to the pyridoxamine 5'-phosphate oxidase family.</text>
</comment>
<feature type="binding site" evidence="6 7">
    <location>
        <position position="93"/>
    </location>
    <ligand>
        <name>FMN</name>
        <dbReference type="ChEBI" id="CHEBI:58210"/>
    </ligand>
</feature>
<comment type="catalytic activity">
    <reaction evidence="6">
        <text>pyridoxine 5'-phosphate + O2 = pyridoxal 5'-phosphate + H2O2</text>
        <dbReference type="Rhea" id="RHEA:15149"/>
        <dbReference type="ChEBI" id="CHEBI:15379"/>
        <dbReference type="ChEBI" id="CHEBI:16240"/>
        <dbReference type="ChEBI" id="CHEBI:58589"/>
        <dbReference type="ChEBI" id="CHEBI:597326"/>
        <dbReference type="EC" id="1.4.3.5"/>
    </reaction>
</comment>
<keyword evidence="2 6" id="KW-0285">Flavoprotein</keyword>
<evidence type="ECO:0000256" key="2">
    <source>
        <dbReference type="ARBA" id="ARBA00022630"/>
    </source>
</evidence>
<feature type="binding site" evidence="6 7">
    <location>
        <position position="115"/>
    </location>
    <ligand>
        <name>FMN</name>
        <dbReference type="ChEBI" id="CHEBI:58210"/>
    </ligand>
</feature>
<evidence type="ECO:0000256" key="8">
    <source>
        <dbReference type="SAM" id="MobiDB-lite"/>
    </source>
</evidence>
<feature type="binding site" evidence="6 7">
    <location>
        <position position="206"/>
    </location>
    <ligand>
        <name>FMN</name>
        <dbReference type="ChEBI" id="CHEBI:58210"/>
    </ligand>
</feature>
<evidence type="ECO:0000313" key="12">
    <source>
        <dbReference type="Proteomes" id="UP000024816"/>
    </source>
</evidence>
<dbReference type="HAMAP" id="MF_01629">
    <property type="entry name" value="PdxH"/>
    <property type="match status" value="1"/>
</dbReference>
<evidence type="ECO:0000256" key="1">
    <source>
        <dbReference type="ARBA" id="ARBA00007301"/>
    </source>
</evidence>
<dbReference type="GO" id="GO:0004733">
    <property type="term" value="F:pyridoxamine phosphate oxidase activity"/>
    <property type="evidence" value="ECO:0007669"/>
    <property type="project" value="UniProtKB-UniRule"/>
</dbReference>
<evidence type="ECO:0000256" key="3">
    <source>
        <dbReference type="ARBA" id="ARBA00022643"/>
    </source>
</evidence>
<dbReference type="EMBL" id="ARYJ01000004">
    <property type="protein sequence ID" value="KCZ89217.1"/>
    <property type="molecule type" value="Genomic_DNA"/>
</dbReference>
<feature type="binding site" evidence="6">
    <location>
        <begin position="202"/>
        <end position="204"/>
    </location>
    <ligand>
        <name>substrate</name>
    </ligand>
</feature>
<dbReference type="EC" id="1.4.3.5" evidence="6"/>
<dbReference type="PANTHER" id="PTHR10851">
    <property type="entry name" value="PYRIDOXINE-5-PHOSPHATE OXIDASE"/>
    <property type="match status" value="1"/>
</dbReference>
<dbReference type="SUPFAM" id="SSF50475">
    <property type="entry name" value="FMN-binding split barrel"/>
    <property type="match status" value="1"/>
</dbReference>
<keyword evidence="12" id="KW-1185">Reference proteome</keyword>
<comment type="subunit">
    <text evidence="6">Homodimer.</text>
</comment>
<evidence type="ECO:0000313" key="11">
    <source>
        <dbReference type="EMBL" id="KCZ89217.1"/>
    </source>
</evidence>
<evidence type="ECO:0000259" key="10">
    <source>
        <dbReference type="Pfam" id="PF10590"/>
    </source>
</evidence>
<dbReference type="AlphaFoldDB" id="A0A059FF35"/>
<feature type="binding site" evidence="6 7">
    <location>
        <begin position="71"/>
        <end position="76"/>
    </location>
    <ligand>
        <name>FMN</name>
        <dbReference type="ChEBI" id="CHEBI:58210"/>
    </ligand>
</feature>
<evidence type="ECO:0000256" key="6">
    <source>
        <dbReference type="HAMAP-Rule" id="MF_01629"/>
    </source>
</evidence>
<dbReference type="PIRSF" id="PIRSF000190">
    <property type="entry name" value="Pyd_amn-ph_oxd"/>
    <property type="match status" value="1"/>
</dbReference>
<dbReference type="Pfam" id="PF01243">
    <property type="entry name" value="PNPOx_N"/>
    <property type="match status" value="1"/>
</dbReference>
<evidence type="ECO:0000256" key="4">
    <source>
        <dbReference type="ARBA" id="ARBA00023002"/>
    </source>
</evidence>
<dbReference type="InterPro" id="IPR000659">
    <property type="entry name" value="Pyridox_Oxase"/>
</dbReference>
<comment type="pathway">
    <text evidence="6">Cofactor metabolism; pyridoxal 5'-phosphate salvage; pyridoxal 5'-phosphate from pyridoxine 5'-phosphate: step 1/1.</text>
</comment>
<organism evidence="11 12">
    <name type="scientific">Hyphomonas jannaschiana VP2</name>
    <dbReference type="NCBI Taxonomy" id="1280952"/>
    <lineage>
        <taxon>Bacteria</taxon>
        <taxon>Pseudomonadati</taxon>
        <taxon>Pseudomonadota</taxon>
        <taxon>Alphaproteobacteria</taxon>
        <taxon>Hyphomonadales</taxon>
        <taxon>Hyphomonadaceae</taxon>
        <taxon>Hyphomonas</taxon>
    </lineage>
</organism>
<dbReference type="UniPathway" id="UPA01068">
    <property type="reaction ID" value="UER00304"/>
</dbReference>
<dbReference type="eggNOG" id="COG0259">
    <property type="taxonomic scope" value="Bacteria"/>
</dbReference>
<feature type="domain" description="Pyridoxamine 5'-phosphate oxidase N-terminal" evidence="9">
    <location>
        <begin position="45"/>
        <end position="169"/>
    </location>
</feature>
<dbReference type="RefSeq" id="WP_035580494.1">
    <property type="nucleotide sequence ID" value="NZ_ARYJ01000004.1"/>
</dbReference>
<dbReference type="InterPro" id="IPR011576">
    <property type="entry name" value="Pyridox_Oxase_N"/>
</dbReference>
<feature type="binding site" evidence="6">
    <location>
        <position position="137"/>
    </location>
    <ligand>
        <name>substrate</name>
    </ligand>
</feature>
<dbReference type="GO" id="GO:0010181">
    <property type="term" value="F:FMN binding"/>
    <property type="evidence" value="ECO:0007669"/>
    <property type="project" value="UniProtKB-UniRule"/>
</dbReference>
<accession>A0A059FF35</accession>
<comment type="caution">
    <text evidence="11">The sequence shown here is derived from an EMBL/GenBank/DDBJ whole genome shotgun (WGS) entry which is preliminary data.</text>
</comment>
<keyword evidence="3 6" id="KW-0288">FMN</keyword>
<proteinExistence type="inferred from homology"/>
<feature type="binding site" evidence="6 7">
    <location>
        <position position="196"/>
    </location>
    <ligand>
        <name>FMN</name>
        <dbReference type="ChEBI" id="CHEBI:58210"/>
    </ligand>
</feature>
<dbReference type="PATRIC" id="fig|1280952.3.peg.1581"/>
<dbReference type="Proteomes" id="UP000024816">
    <property type="component" value="Unassembled WGS sequence"/>
</dbReference>
<name>A0A059FF35_9PROT</name>
<dbReference type="InterPro" id="IPR019576">
    <property type="entry name" value="Pyridoxamine_oxidase_dimer_C"/>
</dbReference>
<comment type="catalytic activity">
    <reaction evidence="6">
        <text>pyridoxamine 5'-phosphate + O2 + H2O = pyridoxal 5'-phosphate + H2O2 + NH4(+)</text>
        <dbReference type="Rhea" id="RHEA:15817"/>
        <dbReference type="ChEBI" id="CHEBI:15377"/>
        <dbReference type="ChEBI" id="CHEBI:15379"/>
        <dbReference type="ChEBI" id="CHEBI:16240"/>
        <dbReference type="ChEBI" id="CHEBI:28938"/>
        <dbReference type="ChEBI" id="CHEBI:58451"/>
        <dbReference type="ChEBI" id="CHEBI:597326"/>
        <dbReference type="EC" id="1.4.3.5"/>
    </reaction>
</comment>
<keyword evidence="5 6" id="KW-0664">Pyridoxine biosynthesis</keyword>
<dbReference type="OrthoDB" id="9780392at2"/>
<dbReference type="Gene3D" id="2.30.110.10">
    <property type="entry name" value="Electron Transport, Fmn-binding Protein, Chain A"/>
    <property type="match status" value="1"/>
</dbReference>
<sequence>MTKQPSDTIIPPSPSAAEYATDPTGKPLIRNAADPFTLFNDWMAEARAKELNDSNAMSLATVDADGMPDVRVVLLKEVTPAGFVFFTNLESAKGQQLKANPVAALGFHWKSLRRQVRIRGTVERVTDAEADEYFATRAAQSRISAIASDQSRPLPDRAVFEQRIAELSEIYGDGPDIPRPEFWGGFRLTPVEIEFWQDQAFRSHDRLKFTRAGDGWETGRLYP</sequence>
<feature type="binding site" evidence="6">
    <location>
        <position position="141"/>
    </location>
    <ligand>
        <name>substrate</name>
    </ligand>
</feature>
<dbReference type="STRING" id="1280952.HJA_07967"/>
<comment type="function">
    <text evidence="6">Catalyzes the oxidation of either pyridoxine 5'-phosphate (PNP) or pyridoxamine 5'-phosphate (PMP) into pyridoxal 5'-phosphate (PLP).</text>
</comment>
<feature type="binding site" evidence="6 7">
    <location>
        <begin position="150"/>
        <end position="151"/>
    </location>
    <ligand>
        <name>FMN</name>
        <dbReference type="ChEBI" id="CHEBI:58210"/>
    </ligand>
</feature>
<dbReference type="InterPro" id="IPR012349">
    <property type="entry name" value="Split_barrel_FMN-bd"/>
</dbReference>
<dbReference type="PANTHER" id="PTHR10851:SF0">
    <property type="entry name" value="PYRIDOXINE-5'-PHOSPHATE OXIDASE"/>
    <property type="match status" value="1"/>
</dbReference>
<dbReference type="GO" id="GO:0008615">
    <property type="term" value="P:pyridoxine biosynthetic process"/>
    <property type="evidence" value="ECO:0007669"/>
    <property type="project" value="UniProtKB-UniRule"/>
</dbReference>
<comment type="pathway">
    <text evidence="6">Cofactor metabolism; pyridoxal 5'-phosphate salvage; pyridoxal 5'-phosphate from pyridoxamine 5'-phosphate: step 1/1.</text>
</comment>
<feature type="binding site" evidence="6 7">
    <location>
        <begin position="86"/>
        <end position="87"/>
    </location>
    <ligand>
        <name>FMN</name>
        <dbReference type="ChEBI" id="CHEBI:58210"/>
    </ligand>
</feature>
<feature type="region of interest" description="Disordered" evidence="8">
    <location>
        <begin position="1"/>
        <end position="26"/>
    </location>
</feature>
<evidence type="ECO:0000256" key="5">
    <source>
        <dbReference type="ARBA" id="ARBA00023096"/>
    </source>
</evidence>